<reference evidence="10" key="2">
    <citation type="journal article" date="2007" name="PLoS Biol.">
        <title>Survey sequencing and comparative analysis of the elephant shark (Callorhinchus milii) genome.</title>
        <authorList>
            <person name="Venkatesh B."/>
            <person name="Kirkness E.F."/>
            <person name="Loh Y.H."/>
            <person name="Halpern A.L."/>
            <person name="Lee A.P."/>
            <person name="Johnson J."/>
            <person name="Dandona N."/>
            <person name="Viswanathan L.D."/>
            <person name="Tay A."/>
            <person name="Venter J.C."/>
            <person name="Strausberg R.L."/>
            <person name="Brenner S."/>
        </authorList>
    </citation>
    <scope>NUCLEOTIDE SEQUENCE [LARGE SCALE GENOMIC DNA]</scope>
</reference>
<feature type="chain" id="PRO_5021189632" evidence="6">
    <location>
        <begin position="25"/>
        <end position="182"/>
    </location>
</feature>
<evidence type="ECO:0000256" key="4">
    <source>
        <dbReference type="ARBA" id="ARBA00022729"/>
    </source>
</evidence>
<dbReference type="InParanoid" id="A0A4W3H4X3"/>
<dbReference type="PANTHER" id="PTHR12990">
    <property type="entry name" value="ARMET-LIKE PROTEIN"/>
    <property type="match status" value="1"/>
</dbReference>
<feature type="domain" description="ARMET N-terminal" evidence="8">
    <location>
        <begin position="29"/>
        <end position="124"/>
    </location>
</feature>
<organism evidence="9 10">
    <name type="scientific">Callorhinchus milii</name>
    <name type="common">Ghost shark</name>
    <dbReference type="NCBI Taxonomy" id="7868"/>
    <lineage>
        <taxon>Eukaryota</taxon>
        <taxon>Metazoa</taxon>
        <taxon>Chordata</taxon>
        <taxon>Craniata</taxon>
        <taxon>Vertebrata</taxon>
        <taxon>Chondrichthyes</taxon>
        <taxon>Holocephali</taxon>
        <taxon>Chimaeriformes</taxon>
        <taxon>Callorhinchidae</taxon>
        <taxon>Callorhinchus</taxon>
    </lineage>
</organism>
<dbReference type="GO" id="GO:0005615">
    <property type="term" value="C:extracellular space"/>
    <property type="evidence" value="ECO:0007669"/>
    <property type="project" value="TreeGrafter"/>
</dbReference>
<evidence type="ECO:0000259" key="8">
    <source>
        <dbReference type="Pfam" id="PF20145"/>
    </source>
</evidence>
<dbReference type="PANTHER" id="PTHR12990:SF9">
    <property type="entry name" value="CEREBRAL DOPAMINE NEUROTROPHIC FACTOR"/>
    <property type="match status" value="1"/>
</dbReference>
<dbReference type="InterPro" id="IPR036361">
    <property type="entry name" value="SAP_dom_sf"/>
</dbReference>
<evidence type="ECO:0000259" key="7">
    <source>
        <dbReference type="Pfam" id="PF10208"/>
    </source>
</evidence>
<sequence length="182" mass="20553">MAAAAARRCLWGSLLPLLLTTGAGRSEADCEVCIGFLDKFYKYLQAQDVEFTPEYIETELILMCENTRGKENRLCYYIGGTSDAATRIINEVVRPLSAHVPVTNICEKLKKKDSQICELRYDKVLDLTRAKLSTMRVADLKRILDNWSEVCRACAEKSEFVDLILALAPKYSSDFIDPKDDL</sequence>
<keyword evidence="5" id="KW-1015">Disulfide bond</keyword>
<dbReference type="SUPFAM" id="SSF68906">
    <property type="entry name" value="SAP domain"/>
    <property type="match status" value="1"/>
</dbReference>
<name>A0A4W3H4X3_CALMI</name>
<dbReference type="GO" id="GO:0005783">
    <property type="term" value="C:endoplasmic reticulum"/>
    <property type="evidence" value="ECO:0007669"/>
    <property type="project" value="TreeGrafter"/>
</dbReference>
<keyword evidence="10" id="KW-1185">Reference proteome</keyword>
<evidence type="ECO:0000256" key="2">
    <source>
        <dbReference type="ARBA" id="ARBA00005617"/>
    </source>
</evidence>
<dbReference type="InterPro" id="IPR045332">
    <property type="entry name" value="ARMET_N"/>
</dbReference>
<evidence type="ECO:0000256" key="3">
    <source>
        <dbReference type="ARBA" id="ARBA00022525"/>
    </source>
</evidence>
<feature type="domain" description="ARMET C-terminal" evidence="7">
    <location>
        <begin position="131"/>
        <end position="171"/>
    </location>
</feature>
<reference evidence="9" key="5">
    <citation type="submission" date="2025-09" db="UniProtKB">
        <authorList>
            <consortium name="Ensembl"/>
        </authorList>
    </citation>
    <scope>IDENTIFICATION</scope>
</reference>
<dbReference type="STRING" id="7868.ENSCMIP00000005059"/>
<evidence type="ECO:0000256" key="6">
    <source>
        <dbReference type="SAM" id="SignalP"/>
    </source>
</evidence>
<feature type="signal peptide" evidence="6">
    <location>
        <begin position="1"/>
        <end position="24"/>
    </location>
</feature>
<dbReference type="Pfam" id="PF10208">
    <property type="entry name" value="ARMET_C"/>
    <property type="match status" value="1"/>
</dbReference>
<keyword evidence="4 6" id="KW-0732">Signal</keyword>
<reference evidence="9" key="4">
    <citation type="submission" date="2025-08" db="UniProtKB">
        <authorList>
            <consortium name="Ensembl"/>
        </authorList>
    </citation>
    <scope>IDENTIFICATION</scope>
</reference>
<protein>
    <submittedName>
        <fullName evidence="9">Cerebral dopamine neurotrophic factor</fullName>
    </submittedName>
</protein>
<dbReference type="GeneTree" id="ENSGT00390000007160"/>
<dbReference type="Gene3D" id="1.10.225.10">
    <property type="entry name" value="Saposin-like"/>
    <property type="match status" value="1"/>
</dbReference>
<dbReference type="GO" id="GO:0071542">
    <property type="term" value="P:dopaminergic neuron differentiation"/>
    <property type="evidence" value="ECO:0007669"/>
    <property type="project" value="TreeGrafter"/>
</dbReference>
<dbReference type="FunFam" id="1.10.225.10:FF:000003">
    <property type="entry name" value="Mesencephalic astrocyte-derived neurotrophic factor"/>
    <property type="match status" value="1"/>
</dbReference>
<keyword evidence="3" id="KW-0964">Secreted</keyword>
<dbReference type="InterPro" id="IPR045333">
    <property type="entry name" value="ARMET-like"/>
</dbReference>
<dbReference type="OMA" id="FSHTEYE"/>
<dbReference type="Proteomes" id="UP000314986">
    <property type="component" value="Unassembled WGS sequence"/>
</dbReference>
<reference evidence="10" key="1">
    <citation type="journal article" date="2006" name="Science">
        <title>Ancient noncoding elements conserved in the human genome.</title>
        <authorList>
            <person name="Venkatesh B."/>
            <person name="Kirkness E.F."/>
            <person name="Loh Y.H."/>
            <person name="Halpern A.L."/>
            <person name="Lee A.P."/>
            <person name="Johnson J."/>
            <person name="Dandona N."/>
            <person name="Viswanathan L.D."/>
            <person name="Tay A."/>
            <person name="Venter J.C."/>
            <person name="Strausberg R.L."/>
            <person name="Brenner S."/>
        </authorList>
    </citation>
    <scope>NUCLEOTIDE SEQUENCE [LARGE SCALE GENOMIC DNA]</scope>
</reference>
<accession>A0A4W3H4X3</accession>
<dbReference type="Gene3D" id="1.10.720.30">
    <property type="entry name" value="SAP domain"/>
    <property type="match status" value="1"/>
</dbReference>
<evidence type="ECO:0000256" key="1">
    <source>
        <dbReference type="ARBA" id="ARBA00004613"/>
    </source>
</evidence>
<comment type="subcellular location">
    <subcellularLocation>
        <location evidence="1">Secreted</location>
    </subcellularLocation>
</comment>
<comment type="similarity">
    <text evidence="2">Belongs to the ARMET family.</text>
</comment>
<dbReference type="InterPro" id="IPR019345">
    <property type="entry name" value="ARMET_C"/>
</dbReference>
<proteinExistence type="inferred from homology"/>
<reference evidence="10" key="3">
    <citation type="journal article" date="2014" name="Nature">
        <title>Elephant shark genome provides unique insights into gnathostome evolution.</title>
        <authorList>
            <consortium name="International Elephant Shark Genome Sequencing Consortium"/>
            <person name="Venkatesh B."/>
            <person name="Lee A.P."/>
            <person name="Ravi V."/>
            <person name="Maurya A.K."/>
            <person name="Lian M.M."/>
            <person name="Swann J.B."/>
            <person name="Ohta Y."/>
            <person name="Flajnik M.F."/>
            <person name="Sutoh Y."/>
            <person name="Kasahara M."/>
            <person name="Hoon S."/>
            <person name="Gangu V."/>
            <person name="Roy S.W."/>
            <person name="Irimia M."/>
            <person name="Korzh V."/>
            <person name="Kondrychyn I."/>
            <person name="Lim Z.W."/>
            <person name="Tay B.H."/>
            <person name="Tohari S."/>
            <person name="Kong K.W."/>
            <person name="Ho S."/>
            <person name="Lorente-Galdos B."/>
            <person name="Quilez J."/>
            <person name="Marques-Bonet T."/>
            <person name="Raney B.J."/>
            <person name="Ingham P.W."/>
            <person name="Tay A."/>
            <person name="Hillier L.W."/>
            <person name="Minx P."/>
            <person name="Boehm T."/>
            <person name="Wilson R.K."/>
            <person name="Brenner S."/>
            <person name="Warren W.C."/>
        </authorList>
    </citation>
    <scope>NUCLEOTIDE SEQUENCE [LARGE SCALE GENOMIC DNA]</scope>
</reference>
<dbReference type="Pfam" id="PF20145">
    <property type="entry name" value="ARMET_N"/>
    <property type="match status" value="1"/>
</dbReference>
<dbReference type="Ensembl" id="ENSCMIT00000005241.1">
    <property type="protein sequence ID" value="ENSCMIP00000005059.1"/>
    <property type="gene ID" value="ENSCMIG00000002989.1"/>
</dbReference>
<dbReference type="GO" id="GO:0031175">
    <property type="term" value="P:neuron projection development"/>
    <property type="evidence" value="ECO:0007669"/>
    <property type="project" value="TreeGrafter"/>
</dbReference>
<evidence type="ECO:0000313" key="10">
    <source>
        <dbReference type="Proteomes" id="UP000314986"/>
    </source>
</evidence>
<dbReference type="AlphaFoldDB" id="A0A4W3H4X3"/>
<evidence type="ECO:0000313" key="9">
    <source>
        <dbReference type="Ensembl" id="ENSCMIP00000005059.1"/>
    </source>
</evidence>
<evidence type="ECO:0000256" key="5">
    <source>
        <dbReference type="ARBA" id="ARBA00023157"/>
    </source>
</evidence>